<dbReference type="InterPro" id="IPR036736">
    <property type="entry name" value="ACP-like_sf"/>
</dbReference>
<evidence type="ECO:0000313" key="6">
    <source>
        <dbReference type="EMBL" id="QXE24305.1"/>
    </source>
</evidence>
<dbReference type="GO" id="GO:0005737">
    <property type="term" value="C:cytoplasm"/>
    <property type="evidence" value="ECO:0007669"/>
    <property type="project" value="TreeGrafter"/>
</dbReference>
<evidence type="ECO:0000256" key="1">
    <source>
        <dbReference type="ARBA" id="ARBA00001957"/>
    </source>
</evidence>
<dbReference type="RefSeq" id="WP_242034167.1">
    <property type="nucleotide sequence ID" value="NZ_CP021056.1"/>
</dbReference>
<dbReference type="InterPro" id="IPR029058">
    <property type="entry name" value="AB_hydrolase_fold"/>
</dbReference>
<organism evidence="6 7">
    <name type="scientific">Richelia sinica FACHB-800</name>
    <dbReference type="NCBI Taxonomy" id="1357546"/>
    <lineage>
        <taxon>Bacteria</taxon>
        <taxon>Bacillati</taxon>
        <taxon>Cyanobacteriota</taxon>
        <taxon>Cyanophyceae</taxon>
        <taxon>Nostocales</taxon>
        <taxon>Nostocaceae</taxon>
        <taxon>Richelia</taxon>
    </lineage>
</organism>
<name>A0A975T9B9_9NOST</name>
<dbReference type="GO" id="GO:0031177">
    <property type="term" value="F:phosphopantetheine binding"/>
    <property type="evidence" value="ECO:0007669"/>
    <property type="project" value="TreeGrafter"/>
</dbReference>
<reference evidence="6" key="1">
    <citation type="submission" date="2017-04" db="EMBL/GenBank/DDBJ databases">
        <title>Genome deletions in a multicellular cyanobacterial endosymbiont for morphological adaptation in marine diatoms.</title>
        <authorList>
            <person name="Wang Y."/>
            <person name="Gao H."/>
            <person name="Li R."/>
            <person name="Xu X."/>
        </authorList>
    </citation>
    <scope>NUCLEOTIDE SEQUENCE</scope>
    <source>
        <strain evidence="6">FACHB 800</strain>
    </source>
</reference>
<dbReference type="SUPFAM" id="SSF56801">
    <property type="entry name" value="Acetyl-CoA synthetase-like"/>
    <property type="match status" value="1"/>
</dbReference>
<proteinExistence type="inferred from homology"/>
<protein>
    <submittedName>
        <fullName evidence="6">Amino acid adenylation domain protein</fullName>
    </submittedName>
</protein>
<dbReference type="PROSITE" id="PS50075">
    <property type="entry name" value="CARRIER"/>
    <property type="match status" value="1"/>
</dbReference>
<dbReference type="Pfam" id="PF13193">
    <property type="entry name" value="AMP-binding_C"/>
    <property type="match status" value="1"/>
</dbReference>
<evidence type="ECO:0000313" key="7">
    <source>
        <dbReference type="Proteomes" id="UP000683511"/>
    </source>
</evidence>
<dbReference type="FunFam" id="3.40.50.980:FF:000002">
    <property type="entry name" value="Enterobactin synthetase component F"/>
    <property type="match status" value="1"/>
</dbReference>
<keyword evidence="7" id="KW-1185">Reference proteome</keyword>
<dbReference type="FunFam" id="1.10.1200.10:FF:000005">
    <property type="entry name" value="Nonribosomal peptide synthetase 1"/>
    <property type="match status" value="1"/>
</dbReference>
<accession>A0A975T9B9</accession>
<dbReference type="GO" id="GO:0044550">
    <property type="term" value="P:secondary metabolite biosynthetic process"/>
    <property type="evidence" value="ECO:0007669"/>
    <property type="project" value="UniProtKB-ARBA"/>
</dbReference>
<dbReference type="PANTHER" id="PTHR45527:SF1">
    <property type="entry name" value="FATTY ACID SYNTHASE"/>
    <property type="match status" value="1"/>
</dbReference>
<dbReference type="SUPFAM" id="SSF53474">
    <property type="entry name" value="alpha/beta-Hydrolases"/>
    <property type="match status" value="1"/>
</dbReference>
<dbReference type="FunFam" id="3.40.50.12780:FF:000012">
    <property type="entry name" value="Non-ribosomal peptide synthetase"/>
    <property type="match status" value="1"/>
</dbReference>
<dbReference type="Pfam" id="PF00975">
    <property type="entry name" value="Thioesterase"/>
    <property type="match status" value="1"/>
</dbReference>
<dbReference type="FunFam" id="3.30.300.30:FF:000010">
    <property type="entry name" value="Enterobactin synthetase component F"/>
    <property type="match status" value="1"/>
</dbReference>
<dbReference type="SUPFAM" id="SSF47336">
    <property type="entry name" value="ACP-like"/>
    <property type="match status" value="1"/>
</dbReference>
<dbReference type="PANTHER" id="PTHR45527">
    <property type="entry name" value="NONRIBOSOMAL PEPTIDE SYNTHETASE"/>
    <property type="match status" value="1"/>
</dbReference>
<dbReference type="InterPro" id="IPR010071">
    <property type="entry name" value="AA_adenyl_dom"/>
</dbReference>
<gene>
    <name evidence="6" type="ORF">B6N60_03010</name>
</gene>
<dbReference type="CDD" id="cd05930">
    <property type="entry name" value="A_NRPS"/>
    <property type="match status" value="1"/>
</dbReference>
<dbReference type="Gene3D" id="3.40.50.980">
    <property type="match status" value="2"/>
</dbReference>
<dbReference type="Pfam" id="PF00501">
    <property type="entry name" value="AMP-binding"/>
    <property type="match status" value="1"/>
</dbReference>
<comment type="cofactor">
    <cofactor evidence="1">
        <name>pantetheine 4'-phosphate</name>
        <dbReference type="ChEBI" id="CHEBI:47942"/>
    </cofactor>
</comment>
<dbReference type="GO" id="GO:0043041">
    <property type="term" value="P:amino acid activation for nonribosomal peptide biosynthetic process"/>
    <property type="evidence" value="ECO:0007669"/>
    <property type="project" value="TreeGrafter"/>
</dbReference>
<keyword evidence="3" id="KW-0596">Phosphopantetheine</keyword>
<dbReference type="Gene3D" id="3.30.300.30">
    <property type="match status" value="1"/>
</dbReference>
<dbReference type="InterPro" id="IPR009081">
    <property type="entry name" value="PP-bd_ACP"/>
</dbReference>
<evidence type="ECO:0000259" key="5">
    <source>
        <dbReference type="PROSITE" id="PS50075"/>
    </source>
</evidence>
<dbReference type="EMBL" id="CP021056">
    <property type="protein sequence ID" value="QXE24305.1"/>
    <property type="molecule type" value="Genomic_DNA"/>
</dbReference>
<dbReference type="Gene3D" id="2.30.38.10">
    <property type="entry name" value="Luciferase, Domain 3"/>
    <property type="match status" value="1"/>
</dbReference>
<dbReference type="InterPro" id="IPR025110">
    <property type="entry name" value="AMP-bd_C"/>
</dbReference>
<dbReference type="InterPro" id="IPR000873">
    <property type="entry name" value="AMP-dep_synth/lig_dom"/>
</dbReference>
<dbReference type="Gene3D" id="3.40.50.1820">
    <property type="entry name" value="alpha/beta hydrolase"/>
    <property type="match status" value="1"/>
</dbReference>
<sequence>MNNNCQNLSQNLNIKPNIQNDGLTDIHEGQSLHFWHEISTSQPQNLCIHQMFEHQVKRSPDAIAVKLENQYLTYRQLNQKANQLAHHLRKLGVGPEVLVSICVERSLEMVVGLLGILKAGGAYVPLDPNYPSERLAFILADTKTPFILTQGKLVSQLPPHQAKVICLDSEWEKIAANSQENPVCTTTIDNLIYTIYTSGSTGKPKGVMIPHQGILNQLLWRQETFKLNANDKVLQTISFSFDPSVWQIFWPLCCGAQLILARPGGHQDPSYLVQVIAKQKITVIALVPSLLRVLLEEPSIKNCRCLRHIFCGGEPLPIELIEYFFERLNLNHVLHNCYGPTEASIDATFWTCQRQIKYTTAPIGRPITNTQIYILNENLQHVSTGEIGELHIGGISLARGYLNRPDLTQQKFIPNPFNHKNSSRLYKTGDLVRYLPDGNIEFIGRVDQQVKIRGFRIELGEIETVLNQHSGVSQSVVIAKKDKIGNNQLLAYVVPHQQQIPNSIQIRRFVQGKLPEYMVPSRFIFLDQLPLNPNGKIDRQALHDTNLSTPELETKFVAPQNEIERQITQIWEEILGIQPIGIKDNFFDLGGNSLLAVKMFWQIENRLGTNLPLATLLQSGTIEALSAIISKKYYPKNRSLVAIQPHGSRPPFFCVHGMGGEVLCFRDLALRLGDDQPFYGLQPKGLDAIETPYTRIEDMASHYLQEIRTIQPQGPYFLGGFSFGGLVVLEMAQQLHQQGEEVEKLVIFDTCLPGCSQRSPFWKRIILHLDNAIQQGPNYLLHKTTSWGLLVKTYFQDRYKRYLPITKDLPETERYLKIVDANYQAKNDYKFQTYPGRITLFRTEDKHRYDVVGMEYDPQFGWGNLAMGGVDVHYVPGSHFSLFEEPHVQIMAEKLRSVLG</sequence>
<evidence type="ECO:0000256" key="2">
    <source>
        <dbReference type="ARBA" id="ARBA00006432"/>
    </source>
</evidence>
<evidence type="ECO:0000256" key="4">
    <source>
        <dbReference type="ARBA" id="ARBA00022553"/>
    </source>
</evidence>
<comment type="similarity">
    <text evidence="2">Belongs to the ATP-dependent AMP-binding enzyme family.</text>
</comment>
<evidence type="ECO:0000256" key="3">
    <source>
        <dbReference type="ARBA" id="ARBA00022450"/>
    </source>
</evidence>
<dbReference type="KEGG" id="rsin:B6N60_03010"/>
<feature type="domain" description="Carrier" evidence="5">
    <location>
        <begin position="558"/>
        <end position="633"/>
    </location>
</feature>
<dbReference type="NCBIfam" id="TIGR01733">
    <property type="entry name" value="AA-adenyl-dom"/>
    <property type="match status" value="1"/>
</dbReference>
<dbReference type="InterPro" id="IPR045851">
    <property type="entry name" value="AMP-bd_C_sf"/>
</dbReference>
<keyword evidence="4" id="KW-0597">Phosphoprotein</keyword>
<dbReference type="Proteomes" id="UP000683511">
    <property type="component" value="Chromosome"/>
</dbReference>
<dbReference type="FunFam" id="3.40.50.980:FF:000001">
    <property type="entry name" value="Non-ribosomal peptide synthetase"/>
    <property type="match status" value="1"/>
</dbReference>
<dbReference type="Pfam" id="PF00550">
    <property type="entry name" value="PP-binding"/>
    <property type="match status" value="1"/>
</dbReference>
<dbReference type="Gene3D" id="1.10.1200.10">
    <property type="entry name" value="ACP-like"/>
    <property type="match status" value="1"/>
</dbReference>
<dbReference type="InterPro" id="IPR001031">
    <property type="entry name" value="Thioesterase"/>
</dbReference>
<dbReference type="AlphaFoldDB" id="A0A975T9B9"/>
<dbReference type="FunFam" id="2.30.38.10:FF:000001">
    <property type="entry name" value="Non-ribosomal peptide synthetase PvdI"/>
    <property type="match status" value="1"/>
</dbReference>